<proteinExistence type="predicted"/>
<sequence>MVRNNLIGPFRSRGKRNKKLKMAALGNLGSGSTAAVKDMFEAPDSKIGNAPMMEVQWALKSYSHAETYFNLITSVDPKLLKLTKKDNEIYAHFREDFKDVVINKIDEDSLKSPDSKKKWRKFCEEYRGEVEDYNFGTLLRIDSTEDISDKNTCIVPRVQFLAIEIARNREGYNDSLRQKYKNTNKNKTKDSNGISDSDITIADSENTIKQALENGFKL</sequence>
<dbReference type="InterPro" id="IPR008476">
    <property type="entry name" value="PBDC1_metazoa/fungi"/>
</dbReference>
<protein>
    <recommendedName>
        <fullName evidence="1">Polysaccharide biosynthesis domain-containing protein</fullName>
    </recommendedName>
</protein>
<keyword evidence="3" id="KW-1185">Reference proteome</keyword>
<dbReference type="Pfam" id="PF04669">
    <property type="entry name" value="PBDC1"/>
    <property type="match status" value="1"/>
</dbReference>
<feature type="domain" description="Polysaccharide biosynthesis" evidence="1">
    <location>
        <begin position="53"/>
        <end position="176"/>
    </location>
</feature>
<dbReference type="InterPro" id="IPR021148">
    <property type="entry name" value="Polysacc_synth_dom"/>
</dbReference>
<dbReference type="EMBL" id="CAIIXF020000005">
    <property type="protein sequence ID" value="CAH1784370.1"/>
    <property type="molecule type" value="Genomic_DNA"/>
</dbReference>
<evidence type="ECO:0000313" key="3">
    <source>
        <dbReference type="Proteomes" id="UP000749559"/>
    </source>
</evidence>
<dbReference type="PANTHER" id="PTHR13410:SF9">
    <property type="entry name" value="PROTEIN PBDC1"/>
    <property type="match status" value="1"/>
</dbReference>
<organism evidence="2 3">
    <name type="scientific">Owenia fusiformis</name>
    <name type="common">Polychaete worm</name>
    <dbReference type="NCBI Taxonomy" id="6347"/>
    <lineage>
        <taxon>Eukaryota</taxon>
        <taxon>Metazoa</taxon>
        <taxon>Spiralia</taxon>
        <taxon>Lophotrochozoa</taxon>
        <taxon>Annelida</taxon>
        <taxon>Polychaeta</taxon>
        <taxon>Sedentaria</taxon>
        <taxon>Canalipalpata</taxon>
        <taxon>Sabellida</taxon>
        <taxon>Oweniida</taxon>
        <taxon>Oweniidae</taxon>
        <taxon>Owenia</taxon>
    </lineage>
</organism>
<evidence type="ECO:0000259" key="1">
    <source>
        <dbReference type="Pfam" id="PF04669"/>
    </source>
</evidence>
<accession>A0A8J1XFY4</accession>
<comment type="caution">
    <text evidence="2">The sequence shown here is derived from an EMBL/GenBank/DDBJ whole genome shotgun (WGS) entry which is preliminary data.</text>
</comment>
<dbReference type="AlphaFoldDB" id="A0A8J1XFY4"/>
<dbReference type="GO" id="GO:0005737">
    <property type="term" value="C:cytoplasm"/>
    <property type="evidence" value="ECO:0007669"/>
    <property type="project" value="TreeGrafter"/>
</dbReference>
<dbReference type="OrthoDB" id="10248897at2759"/>
<reference evidence="2" key="1">
    <citation type="submission" date="2022-03" db="EMBL/GenBank/DDBJ databases">
        <authorList>
            <person name="Martin C."/>
        </authorList>
    </citation>
    <scope>NUCLEOTIDE SEQUENCE</scope>
</reference>
<name>A0A8J1XFY4_OWEFU</name>
<dbReference type="InterPro" id="IPR023139">
    <property type="entry name" value="PBDC1-like_dom_sf"/>
</dbReference>
<dbReference type="PANTHER" id="PTHR13410">
    <property type="entry name" value="PROTEIN PBDC1"/>
    <property type="match status" value="1"/>
</dbReference>
<evidence type="ECO:0000313" key="2">
    <source>
        <dbReference type="EMBL" id="CAH1784370.1"/>
    </source>
</evidence>
<dbReference type="Gene3D" id="1.10.3560.10">
    <property type="entry name" value="yst0336 like domain"/>
    <property type="match status" value="1"/>
</dbReference>
<dbReference type="Proteomes" id="UP000749559">
    <property type="component" value="Unassembled WGS sequence"/>
</dbReference>
<gene>
    <name evidence="2" type="ORF">OFUS_LOCUS10577</name>
</gene>